<keyword evidence="1" id="KW-0472">Membrane</keyword>
<evidence type="ECO:0000313" key="2">
    <source>
        <dbReference type="EMBL" id="MCQ1531541.1"/>
    </source>
</evidence>
<dbReference type="Pfam" id="PF07009">
    <property type="entry name" value="NusG_II"/>
    <property type="match status" value="1"/>
</dbReference>
<evidence type="ECO:0000256" key="1">
    <source>
        <dbReference type="SAM" id="Phobius"/>
    </source>
</evidence>
<keyword evidence="1" id="KW-0812">Transmembrane</keyword>
<dbReference type="Gene3D" id="2.60.320.10">
    <property type="entry name" value="N-utilization substance G protein NusG, insert domain"/>
    <property type="match status" value="1"/>
</dbReference>
<protein>
    <submittedName>
        <fullName evidence="2">NusG domain II-containing protein</fullName>
    </submittedName>
</protein>
<feature type="transmembrane region" description="Helical" evidence="1">
    <location>
        <begin position="12"/>
        <end position="30"/>
    </location>
</feature>
<organism evidence="2 3">
    <name type="scientific">Lutispora saccharofermentans</name>
    <dbReference type="NCBI Taxonomy" id="3024236"/>
    <lineage>
        <taxon>Bacteria</taxon>
        <taxon>Bacillati</taxon>
        <taxon>Bacillota</taxon>
        <taxon>Clostridia</taxon>
        <taxon>Lutisporales</taxon>
        <taxon>Lutisporaceae</taxon>
        <taxon>Lutispora</taxon>
    </lineage>
</organism>
<gene>
    <name evidence="2" type="ORF">LJD61_18670</name>
</gene>
<name>A0ABT1NNN2_9FIRM</name>
<dbReference type="CDD" id="cd09846">
    <property type="entry name" value="DUF1312"/>
    <property type="match status" value="1"/>
</dbReference>
<dbReference type="EMBL" id="JAJEKE010000024">
    <property type="protein sequence ID" value="MCQ1531541.1"/>
    <property type="molecule type" value="Genomic_DNA"/>
</dbReference>
<dbReference type="Proteomes" id="UP001651880">
    <property type="component" value="Unassembled WGS sequence"/>
</dbReference>
<evidence type="ECO:0000313" key="3">
    <source>
        <dbReference type="Proteomes" id="UP001651880"/>
    </source>
</evidence>
<keyword evidence="1" id="KW-1133">Transmembrane helix</keyword>
<comment type="caution">
    <text evidence="2">The sequence shown here is derived from an EMBL/GenBank/DDBJ whole genome shotgun (WGS) entry which is preliminary data.</text>
</comment>
<dbReference type="RefSeq" id="WP_255229097.1">
    <property type="nucleotide sequence ID" value="NZ_JAJEKE010000024.1"/>
</dbReference>
<sequence>MIVKLKKGDILLLLIVLIAGISYFGLKLLYKDTGNKTVVISVNGKEYERVDMRNLSSEKLIHIELEEGRYIDIKADSKGAYVSDVVCPDKICQKTGVIDRVGQSIVCLPNKVQVFIEGNEKADVDGVSQ</sequence>
<dbReference type="InterPro" id="IPR038690">
    <property type="entry name" value="NusG_2_sf"/>
</dbReference>
<keyword evidence="3" id="KW-1185">Reference proteome</keyword>
<reference evidence="2 3" key="1">
    <citation type="submission" date="2021-10" db="EMBL/GenBank/DDBJ databases">
        <title>Lutispora strain m25 sp. nov., a thermophilic, non-spore-forming bacterium isolated from a lab-scale methanogenic bioreactor digesting anaerobic sludge.</title>
        <authorList>
            <person name="El Houari A."/>
            <person name="Mcdonald J."/>
        </authorList>
    </citation>
    <scope>NUCLEOTIDE SEQUENCE [LARGE SCALE GENOMIC DNA]</scope>
    <source>
        <strain evidence="3">m25</strain>
    </source>
</reference>
<accession>A0ABT1NNN2</accession>
<proteinExistence type="predicted"/>